<keyword evidence="10" id="KW-1006">Bacterial flagellum protein export</keyword>
<dbReference type="GO" id="GO:0006935">
    <property type="term" value="P:chemotaxis"/>
    <property type="evidence" value="ECO:0007669"/>
    <property type="project" value="UniProtKB-KW"/>
</dbReference>
<dbReference type="Proteomes" id="UP000182882">
    <property type="component" value="Unassembled WGS sequence"/>
</dbReference>
<reference evidence="12" key="1">
    <citation type="submission" date="2016-10" db="EMBL/GenBank/DDBJ databases">
        <authorList>
            <person name="Varghese N."/>
            <person name="Submissions S."/>
        </authorList>
    </citation>
    <scope>NUCLEOTIDE SEQUENCE [LARGE SCALE GENOMIC DNA]</scope>
    <source>
        <strain evidence="12">Nm10</strain>
    </source>
</reference>
<dbReference type="GO" id="GO:0005886">
    <property type="term" value="C:plasma membrane"/>
    <property type="evidence" value="ECO:0007669"/>
    <property type="project" value="UniProtKB-SubCell"/>
</dbReference>
<dbReference type="GO" id="GO:0003774">
    <property type="term" value="F:cytoskeletal motor activity"/>
    <property type="evidence" value="ECO:0007669"/>
    <property type="project" value="InterPro"/>
</dbReference>
<dbReference type="PANTHER" id="PTHR38786:SF1">
    <property type="entry name" value="FLAGELLAR FLIJ PROTEIN"/>
    <property type="match status" value="1"/>
</dbReference>
<evidence type="ECO:0000256" key="10">
    <source>
        <dbReference type="ARBA" id="ARBA00023225"/>
    </source>
</evidence>
<evidence type="ECO:0000256" key="4">
    <source>
        <dbReference type="ARBA" id="ARBA00022448"/>
    </source>
</evidence>
<dbReference type="KEGG" id="nur:ATY38_03415"/>
<keyword evidence="4" id="KW-0813">Transport</keyword>
<dbReference type="InterPro" id="IPR018006">
    <property type="entry name" value="Flag_FliJ_proteobac"/>
</dbReference>
<dbReference type="InterPro" id="IPR052570">
    <property type="entry name" value="FliJ"/>
</dbReference>
<dbReference type="InterPro" id="IPR012823">
    <property type="entry name" value="Flagell_FliJ"/>
</dbReference>
<keyword evidence="9" id="KW-0472">Membrane</keyword>
<evidence type="ECO:0000256" key="7">
    <source>
        <dbReference type="ARBA" id="ARBA00022795"/>
    </source>
</evidence>
<evidence type="ECO:0000256" key="8">
    <source>
        <dbReference type="ARBA" id="ARBA00022927"/>
    </source>
</evidence>
<evidence type="ECO:0000256" key="6">
    <source>
        <dbReference type="ARBA" id="ARBA00022500"/>
    </source>
</evidence>
<keyword evidence="6" id="KW-0145">Chemotaxis</keyword>
<dbReference type="PIRSF" id="PIRSF019404">
    <property type="entry name" value="FliJ"/>
    <property type="match status" value="1"/>
</dbReference>
<evidence type="ECO:0000256" key="3">
    <source>
        <dbReference type="ARBA" id="ARBA00020392"/>
    </source>
</evidence>
<keyword evidence="11" id="KW-0282">Flagellum</keyword>
<comment type="subcellular location">
    <subcellularLocation>
        <location evidence="1">Cell membrane</location>
        <topology evidence="1">Peripheral membrane protein</topology>
        <orientation evidence="1">Cytoplasmic side</orientation>
    </subcellularLocation>
</comment>
<keyword evidence="7" id="KW-1005">Bacterial flagellum biogenesis</keyword>
<gene>
    <name evidence="11" type="ORF">SAMN05216406_10767</name>
</gene>
<protein>
    <recommendedName>
        <fullName evidence="3">Flagellar FliJ protein</fullName>
    </recommendedName>
</protein>
<name>A0A1H2DZA8_9PROT</name>
<dbReference type="RefSeq" id="WP_062558061.1">
    <property type="nucleotide sequence ID" value="NZ_CP013341.1"/>
</dbReference>
<evidence type="ECO:0000256" key="5">
    <source>
        <dbReference type="ARBA" id="ARBA00022475"/>
    </source>
</evidence>
<dbReference type="PRINTS" id="PR01004">
    <property type="entry name" value="FLGFLIJ"/>
</dbReference>
<keyword evidence="11" id="KW-0969">Cilium</keyword>
<dbReference type="GO" id="GO:0009288">
    <property type="term" value="C:bacterial-type flagellum"/>
    <property type="evidence" value="ECO:0007669"/>
    <property type="project" value="InterPro"/>
</dbReference>
<dbReference type="PANTHER" id="PTHR38786">
    <property type="entry name" value="FLAGELLAR FLIJ PROTEIN"/>
    <property type="match status" value="1"/>
</dbReference>
<evidence type="ECO:0000256" key="1">
    <source>
        <dbReference type="ARBA" id="ARBA00004413"/>
    </source>
</evidence>
<organism evidence="11 12">
    <name type="scientific">Nitrosomonas ureae</name>
    <dbReference type="NCBI Taxonomy" id="44577"/>
    <lineage>
        <taxon>Bacteria</taxon>
        <taxon>Pseudomonadati</taxon>
        <taxon>Pseudomonadota</taxon>
        <taxon>Betaproteobacteria</taxon>
        <taxon>Nitrosomonadales</taxon>
        <taxon>Nitrosomonadaceae</taxon>
        <taxon>Nitrosomonas</taxon>
    </lineage>
</organism>
<evidence type="ECO:0000313" key="11">
    <source>
        <dbReference type="EMBL" id="SDT87778.1"/>
    </source>
</evidence>
<dbReference type="Pfam" id="PF02050">
    <property type="entry name" value="FliJ"/>
    <property type="match status" value="1"/>
</dbReference>
<dbReference type="GO" id="GO:0044781">
    <property type="term" value="P:bacterial-type flagellum organization"/>
    <property type="evidence" value="ECO:0007669"/>
    <property type="project" value="UniProtKB-KW"/>
</dbReference>
<keyword evidence="5" id="KW-1003">Cell membrane</keyword>
<evidence type="ECO:0000256" key="2">
    <source>
        <dbReference type="ARBA" id="ARBA00010004"/>
    </source>
</evidence>
<dbReference type="InterPro" id="IPR053716">
    <property type="entry name" value="Flag_assembly_chemotaxis_eff"/>
</dbReference>
<proteinExistence type="inferred from homology"/>
<accession>A0A1H2DZA8</accession>
<dbReference type="EMBL" id="FNLN01000007">
    <property type="protein sequence ID" value="SDT87778.1"/>
    <property type="molecule type" value="Genomic_DNA"/>
</dbReference>
<dbReference type="GO" id="GO:0015031">
    <property type="term" value="P:protein transport"/>
    <property type="evidence" value="ECO:0007669"/>
    <property type="project" value="UniProtKB-KW"/>
</dbReference>
<sequence length="152" mass="17496">MSTKSSLKILLDLAQQKTDALARKLGKLNTQQQEAEKKLNLLLQYRHSYQSYMQDSTRTGLDHIEWLNFMAFMNKLDAAITEQRQAVLFAQNKKIAGGDEFLSSQQKLKSYDTLSQRKRSAEDLIQAKNEQKIQDEFTSNSFYRNSSPPKNG</sequence>
<keyword evidence="11" id="KW-0966">Cell projection</keyword>
<dbReference type="Gene3D" id="1.10.287.1700">
    <property type="match status" value="1"/>
</dbReference>
<comment type="similarity">
    <text evidence="2">Belongs to the FliJ family.</text>
</comment>
<evidence type="ECO:0000256" key="9">
    <source>
        <dbReference type="ARBA" id="ARBA00023136"/>
    </source>
</evidence>
<keyword evidence="8" id="KW-0653">Protein transport</keyword>
<dbReference type="AlphaFoldDB" id="A0A1H2DZA8"/>
<evidence type="ECO:0000313" key="12">
    <source>
        <dbReference type="Proteomes" id="UP000182882"/>
    </source>
</evidence>
<dbReference type="NCBIfam" id="TIGR02473">
    <property type="entry name" value="flagell_FliJ"/>
    <property type="match status" value="1"/>
</dbReference>
<keyword evidence="12" id="KW-1185">Reference proteome</keyword>
<dbReference type="GO" id="GO:0071973">
    <property type="term" value="P:bacterial-type flagellum-dependent cell motility"/>
    <property type="evidence" value="ECO:0007669"/>
    <property type="project" value="InterPro"/>
</dbReference>